<dbReference type="Proteomes" id="UP001416858">
    <property type="component" value="Unassembled WGS sequence"/>
</dbReference>
<dbReference type="EMBL" id="BAABRO010000001">
    <property type="protein sequence ID" value="GAA5505221.1"/>
    <property type="molecule type" value="Genomic_DNA"/>
</dbReference>
<name>A0ABP9VKK3_9BACT</name>
<protein>
    <submittedName>
        <fullName evidence="1">Uncharacterized protein</fullName>
    </submittedName>
</protein>
<accession>A0ABP9VKK3</accession>
<evidence type="ECO:0000313" key="1">
    <source>
        <dbReference type="EMBL" id="GAA5505221.1"/>
    </source>
</evidence>
<reference evidence="1 2" key="1">
    <citation type="submission" date="2024-02" db="EMBL/GenBank/DDBJ databases">
        <title>Rhodopirellula caenicola NBRC 110016.</title>
        <authorList>
            <person name="Ichikawa N."/>
            <person name="Katano-Makiyama Y."/>
            <person name="Hidaka K."/>
        </authorList>
    </citation>
    <scope>NUCLEOTIDE SEQUENCE [LARGE SCALE GENOMIC DNA]</scope>
    <source>
        <strain evidence="1 2">NBRC 110016</strain>
    </source>
</reference>
<evidence type="ECO:0000313" key="2">
    <source>
        <dbReference type="Proteomes" id="UP001416858"/>
    </source>
</evidence>
<comment type="caution">
    <text evidence="1">The sequence shown here is derived from an EMBL/GenBank/DDBJ whole genome shotgun (WGS) entry which is preliminary data.</text>
</comment>
<proteinExistence type="predicted"/>
<organism evidence="1 2">
    <name type="scientific">Novipirellula caenicola</name>
    <dbReference type="NCBI Taxonomy" id="1536901"/>
    <lineage>
        <taxon>Bacteria</taxon>
        <taxon>Pseudomonadati</taxon>
        <taxon>Planctomycetota</taxon>
        <taxon>Planctomycetia</taxon>
        <taxon>Pirellulales</taxon>
        <taxon>Pirellulaceae</taxon>
        <taxon>Novipirellula</taxon>
    </lineage>
</organism>
<dbReference type="RefSeq" id="WP_345682290.1">
    <property type="nucleotide sequence ID" value="NZ_BAABRO010000001.1"/>
</dbReference>
<sequence>MLIDRLKAVHPGWEEWDRLMALVTSLDFEFIATDYMGNFYVAGNRLCFSELGDEPTWPDWLPIYVPALYGMKADDWEMSGGYADSFDGEPARKGCVFSPAGNDADLGYPLINVPNDVYAFQTNSDGAVFFISRSLRMLYPNSENERFEELDSLEAFTRKTIQQVLDGHRWFDAYVDLKGSLLD</sequence>
<keyword evidence="2" id="KW-1185">Reference proteome</keyword>
<gene>
    <name evidence="1" type="ORF">Rcae01_00663</name>
</gene>